<keyword evidence="4 6" id="KW-0472">Membrane</keyword>
<name>A0A5C7GUK7_9ROSI</name>
<dbReference type="GO" id="GO:0016887">
    <property type="term" value="F:ATP hydrolysis activity"/>
    <property type="evidence" value="ECO:0007669"/>
    <property type="project" value="InterPro"/>
</dbReference>
<dbReference type="InterPro" id="IPR039421">
    <property type="entry name" value="Type_1_exporter"/>
</dbReference>
<comment type="subcellular location">
    <subcellularLocation>
        <location evidence="1">Membrane</location>
        <topology evidence="1">Multi-pass membrane protein</topology>
    </subcellularLocation>
</comment>
<keyword evidence="3 6" id="KW-1133">Transmembrane helix</keyword>
<dbReference type="GO" id="GO:0005524">
    <property type="term" value="F:ATP binding"/>
    <property type="evidence" value="ECO:0007669"/>
    <property type="project" value="InterPro"/>
</dbReference>
<dbReference type="SUPFAM" id="SSF52540">
    <property type="entry name" value="P-loop containing nucleoside triphosphate hydrolases"/>
    <property type="match status" value="1"/>
</dbReference>
<keyword evidence="2 6" id="KW-0812">Transmembrane</keyword>
<protein>
    <recommendedName>
        <fullName evidence="7">ABC transporter domain-containing protein</fullName>
    </recommendedName>
</protein>
<dbReference type="Proteomes" id="UP000323000">
    <property type="component" value="Chromosome 13"/>
</dbReference>
<gene>
    <name evidence="8" type="ORF">EZV62_027090</name>
</gene>
<dbReference type="GO" id="GO:0005886">
    <property type="term" value="C:plasma membrane"/>
    <property type="evidence" value="ECO:0007669"/>
    <property type="project" value="TreeGrafter"/>
</dbReference>
<sequence length="280" mass="30506">MIKNQSLASSNHDPPDSGVVLIDGVDITKLQLKWLRQNIGLVDQEHVLFTTTIKENLAHGKENATDEEIRRATELANAAKFIDKLLEGLDAMVGSNGSQLYSGQKQRIAIAMAILKNPKILLLDEVTSALDAESKRIVSDALENVMTNRTTVAVAHRLTIVRNADIIAVVDKGKLVEQDKSNASSSQMDEAMARPRRRRPRRVIDGVILPIFALILSTAIKMFFKPPHQLQKVSKMCGAIVARLSTDALAIKSLVGDVLALIVQNIATMTAGLVIAFTAN</sequence>
<accession>A0A5C7GUK7</accession>
<evidence type="ECO:0000256" key="3">
    <source>
        <dbReference type="ARBA" id="ARBA00022989"/>
    </source>
</evidence>
<dbReference type="PROSITE" id="PS50893">
    <property type="entry name" value="ABC_TRANSPORTER_2"/>
    <property type="match status" value="1"/>
</dbReference>
<dbReference type="OrthoDB" id="6500128at2759"/>
<dbReference type="Gene3D" id="1.20.1560.10">
    <property type="entry name" value="ABC transporter type 1, transmembrane domain"/>
    <property type="match status" value="1"/>
</dbReference>
<organism evidence="8 9">
    <name type="scientific">Acer yangbiense</name>
    <dbReference type="NCBI Taxonomy" id="1000413"/>
    <lineage>
        <taxon>Eukaryota</taxon>
        <taxon>Viridiplantae</taxon>
        <taxon>Streptophyta</taxon>
        <taxon>Embryophyta</taxon>
        <taxon>Tracheophyta</taxon>
        <taxon>Spermatophyta</taxon>
        <taxon>Magnoliopsida</taxon>
        <taxon>eudicotyledons</taxon>
        <taxon>Gunneridae</taxon>
        <taxon>Pentapetalae</taxon>
        <taxon>rosids</taxon>
        <taxon>malvids</taxon>
        <taxon>Sapindales</taxon>
        <taxon>Sapindaceae</taxon>
        <taxon>Hippocastanoideae</taxon>
        <taxon>Acereae</taxon>
        <taxon>Acer</taxon>
    </lineage>
</organism>
<dbReference type="AlphaFoldDB" id="A0A5C7GUK7"/>
<keyword evidence="9" id="KW-1185">Reference proteome</keyword>
<evidence type="ECO:0000256" key="2">
    <source>
        <dbReference type="ARBA" id="ARBA00022692"/>
    </source>
</evidence>
<evidence type="ECO:0000256" key="6">
    <source>
        <dbReference type="SAM" id="Phobius"/>
    </source>
</evidence>
<dbReference type="GO" id="GO:0042626">
    <property type="term" value="F:ATPase-coupled transmembrane transporter activity"/>
    <property type="evidence" value="ECO:0007669"/>
    <property type="project" value="TreeGrafter"/>
</dbReference>
<dbReference type="EMBL" id="VAHF01000013">
    <property type="protein sequence ID" value="TXG47796.1"/>
    <property type="molecule type" value="Genomic_DNA"/>
</dbReference>
<dbReference type="InterPro" id="IPR027417">
    <property type="entry name" value="P-loop_NTPase"/>
</dbReference>
<dbReference type="PANTHER" id="PTHR24222:SF50">
    <property type="entry name" value="ABC TRANSPORTER B FAMILY MEMBER 9-LIKE ISOFORM X2"/>
    <property type="match status" value="1"/>
</dbReference>
<dbReference type="InterPro" id="IPR036640">
    <property type="entry name" value="ABC1_TM_sf"/>
</dbReference>
<evidence type="ECO:0000313" key="9">
    <source>
        <dbReference type="Proteomes" id="UP000323000"/>
    </source>
</evidence>
<feature type="transmembrane region" description="Helical" evidence="6">
    <location>
        <begin position="203"/>
        <end position="224"/>
    </location>
</feature>
<evidence type="ECO:0000259" key="7">
    <source>
        <dbReference type="PROSITE" id="PS50893"/>
    </source>
</evidence>
<evidence type="ECO:0000256" key="5">
    <source>
        <dbReference type="SAM" id="MobiDB-lite"/>
    </source>
</evidence>
<feature type="domain" description="ABC transporter" evidence="7">
    <location>
        <begin position="2"/>
        <end position="197"/>
    </location>
</feature>
<proteinExistence type="predicted"/>
<evidence type="ECO:0000256" key="1">
    <source>
        <dbReference type="ARBA" id="ARBA00004141"/>
    </source>
</evidence>
<evidence type="ECO:0000313" key="8">
    <source>
        <dbReference type="EMBL" id="TXG47796.1"/>
    </source>
</evidence>
<dbReference type="Pfam" id="PF00005">
    <property type="entry name" value="ABC_tran"/>
    <property type="match status" value="1"/>
</dbReference>
<dbReference type="PANTHER" id="PTHR24222">
    <property type="entry name" value="ABC TRANSPORTER B FAMILY"/>
    <property type="match status" value="1"/>
</dbReference>
<dbReference type="Gene3D" id="3.40.50.300">
    <property type="entry name" value="P-loop containing nucleotide triphosphate hydrolases"/>
    <property type="match status" value="1"/>
</dbReference>
<evidence type="ECO:0000256" key="4">
    <source>
        <dbReference type="ARBA" id="ARBA00023136"/>
    </source>
</evidence>
<comment type="caution">
    <text evidence="8">The sequence shown here is derived from an EMBL/GenBank/DDBJ whole genome shotgun (WGS) entry which is preliminary data.</text>
</comment>
<dbReference type="InterPro" id="IPR003439">
    <property type="entry name" value="ABC_transporter-like_ATP-bd"/>
</dbReference>
<reference evidence="9" key="1">
    <citation type="journal article" date="2019" name="Gigascience">
        <title>De novo genome assembly of the endangered Acer yangbiense, a plant species with extremely small populations endemic to Yunnan Province, China.</title>
        <authorList>
            <person name="Yang J."/>
            <person name="Wariss H.M."/>
            <person name="Tao L."/>
            <person name="Zhang R."/>
            <person name="Yun Q."/>
            <person name="Hollingsworth P."/>
            <person name="Dao Z."/>
            <person name="Luo G."/>
            <person name="Guo H."/>
            <person name="Ma Y."/>
            <person name="Sun W."/>
        </authorList>
    </citation>
    <scope>NUCLEOTIDE SEQUENCE [LARGE SCALE GENOMIC DNA]</scope>
    <source>
        <strain evidence="9">cv. Malutang</strain>
    </source>
</reference>
<feature type="transmembrane region" description="Helical" evidence="6">
    <location>
        <begin position="258"/>
        <end position="279"/>
    </location>
</feature>
<feature type="region of interest" description="Disordered" evidence="5">
    <location>
        <begin position="178"/>
        <end position="197"/>
    </location>
</feature>